<organism evidence="2 3">
    <name type="scientific">Xanthocytophaga agilis</name>
    <dbReference type="NCBI Taxonomy" id="3048010"/>
    <lineage>
        <taxon>Bacteria</taxon>
        <taxon>Pseudomonadati</taxon>
        <taxon>Bacteroidota</taxon>
        <taxon>Cytophagia</taxon>
        <taxon>Cytophagales</taxon>
        <taxon>Rhodocytophagaceae</taxon>
        <taxon>Xanthocytophaga</taxon>
    </lineage>
</organism>
<evidence type="ECO:0000256" key="1">
    <source>
        <dbReference type="SAM" id="Phobius"/>
    </source>
</evidence>
<evidence type="ECO:0000313" key="3">
    <source>
        <dbReference type="Proteomes" id="UP001232063"/>
    </source>
</evidence>
<keyword evidence="1" id="KW-0472">Membrane</keyword>
<dbReference type="AlphaFoldDB" id="A0AAE3R4D1"/>
<keyword evidence="1" id="KW-1133">Transmembrane helix</keyword>
<dbReference type="EMBL" id="JASJOU010000002">
    <property type="protein sequence ID" value="MDJ1500452.1"/>
    <property type="molecule type" value="Genomic_DNA"/>
</dbReference>
<comment type="caution">
    <text evidence="2">The sequence shown here is derived from an EMBL/GenBank/DDBJ whole genome shotgun (WGS) entry which is preliminary data.</text>
</comment>
<name>A0AAE3R4D1_9BACT</name>
<proteinExistence type="predicted"/>
<evidence type="ECO:0000313" key="2">
    <source>
        <dbReference type="EMBL" id="MDJ1500452.1"/>
    </source>
</evidence>
<sequence length="88" mass="9258">MKNAVYLLFIASLGSMILAFVIEGVIGAQGAKGLWNWFERFFTVAPGSMSDVSTASKILVGISGAGAAILLVILIKAVIKSLSKKKND</sequence>
<accession>A0AAE3R4D1</accession>
<gene>
    <name evidence="2" type="ORF">QNI22_07345</name>
</gene>
<dbReference type="Proteomes" id="UP001232063">
    <property type="component" value="Unassembled WGS sequence"/>
</dbReference>
<protein>
    <submittedName>
        <fullName evidence="2">Uncharacterized protein</fullName>
    </submittedName>
</protein>
<dbReference type="RefSeq" id="WP_314509982.1">
    <property type="nucleotide sequence ID" value="NZ_JASJOU010000002.1"/>
</dbReference>
<feature type="transmembrane region" description="Helical" evidence="1">
    <location>
        <begin position="58"/>
        <end position="79"/>
    </location>
</feature>
<reference evidence="2" key="1">
    <citation type="submission" date="2023-05" db="EMBL/GenBank/DDBJ databases">
        <authorList>
            <person name="Zhang X."/>
        </authorList>
    </citation>
    <scope>NUCLEOTIDE SEQUENCE</scope>
    <source>
        <strain evidence="2">BD1B2-1</strain>
    </source>
</reference>
<keyword evidence="1" id="KW-0812">Transmembrane</keyword>
<keyword evidence="3" id="KW-1185">Reference proteome</keyword>